<dbReference type="PANTHER" id="PTHR30572:SF18">
    <property type="entry name" value="ABC-TYPE MACROLIDE FAMILY EXPORT SYSTEM PERMEASE COMPONENT 2"/>
    <property type="match status" value="1"/>
</dbReference>
<dbReference type="Pfam" id="PF12704">
    <property type="entry name" value="MacB_PCD"/>
    <property type="match status" value="1"/>
</dbReference>
<keyword evidence="2" id="KW-1003">Cell membrane</keyword>
<accession>A0A2A5JPI8</accession>
<evidence type="ECO:0000313" key="10">
    <source>
        <dbReference type="Proteomes" id="UP000228621"/>
    </source>
</evidence>
<name>A0A2A5JPI8_PSEO7</name>
<feature type="transmembrane region" description="Helical" evidence="6">
    <location>
        <begin position="356"/>
        <end position="382"/>
    </location>
</feature>
<dbReference type="Proteomes" id="UP000228621">
    <property type="component" value="Unassembled WGS sequence"/>
</dbReference>
<dbReference type="InterPro" id="IPR003838">
    <property type="entry name" value="ABC3_permease_C"/>
</dbReference>
<dbReference type="GO" id="GO:0005524">
    <property type="term" value="F:ATP binding"/>
    <property type="evidence" value="ECO:0007669"/>
    <property type="project" value="UniProtKB-KW"/>
</dbReference>
<reference evidence="10" key="1">
    <citation type="journal article" date="2019" name="Genome Announc.">
        <title>Draft Genome Sequence of Pseudoalteromonas piscicida Strain 36Y ROTHPW, an Hypersaline Seawater Isolate from the South Coast of Sonora, Mexico.</title>
        <authorList>
            <person name="Sanchez-Diaz R."/>
            <person name="Molina-Garza Z.J."/>
            <person name="Cruz-Suarez L.E."/>
            <person name="Selvin J."/>
            <person name="Kiran G.S."/>
            <person name="Ibarra-Gamez J.C."/>
            <person name="Gomez-Gil B."/>
            <person name="Galaviz-Silva L."/>
        </authorList>
    </citation>
    <scope>NUCLEOTIDE SEQUENCE [LARGE SCALE GENOMIC DNA]</scope>
    <source>
        <strain evidence="10">36Y_RITHPW</strain>
    </source>
</reference>
<comment type="subcellular location">
    <subcellularLocation>
        <location evidence="1">Cell membrane</location>
        <topology evidence="1">Multi-pass membrane protein</topology>
    </subcellularLocation>
</comment>
<evidence type="ECO:0000256" key="1">
    <source>
        <dbReference type="ARBA" id="ARBA00004651"/>
    </source>
</evidence>
<dbReference type="InterPro" id="IPR025857">
    <property type="entry name" value="MacB_PCD"/>
</dbReference>
<evidence type="ECO:0000313" key="9">
    <source>
        <dbReference type="EMBL" id="PCK31346.1"/>
    </source>
</evidence>
<dbReference type="GO" id="GO:0005886">
    <property type="term" value="C:plasma membrane"/>
    <property type="evidence" value="ECO:0007669"/>
    <property type="project" value="UniProtKB-SubCell"/>
</dbReference>
<evidence type="ECO:0000256" key="3">
    <source>
        <dbReference type="ARBA" id="ARBA00022692"/>
    </source>
</evidence>
<feature type="domain" description="MacB-like periplasmic core" evidence="8">
    <location>
        <begin position="20"/>
        <end position="272"/>
    </location>
</feature>
<evidence type="ECO:0000256" key="4">
    <source>
        <dbReference type="ARBA" id="ARBA00022989"/>
    </source>
</evidence>
<evidence type="ECO:0000256" key="2">
    <source>
        <dbReference type="ARBA" id="ARBA00022475"/>
    </source>
</evidence>
<dbReference type="EMBL" id="NKHF01000056">
    <property type="protein sequence ID" value="PCK31346.1"/>
    <property type="molecule type" value="Genomic_DNA"/>
</dbReference>
<dbReference type="AlphaFoldDB" id="A0A2A5JPI8"/>
<evidence type="ECO:0000256" key="6">
    <source>
        <dbReference type="SAM" id="Phobius"/>
    </source>
</evidence>
<keyword evidence="4 6" id="KW-1133">Transmembrane helix</keyword>
<dbReference type="RefSeq" id="WP_099642453.1">
    <property type="nucleotide sequence ID" value="NZ_NKHF01000056.1"/>
</dbReference>
<keyword evidence="5 6" id="KW-0472">Membrane</keyword>
<feature type="transmembrane region" description="Helical" evidence="6">
    <location>
        <begin position="402"/>
        <end position="425"/>
    </location>
</feature>
<sequence length="437" mass="49203">MFVHYLDLAWRSLRATPVATGLMTLAIAIGIGITMVSLSVYHMMSADPIPNKSSQLYAVQLQVMDEGETYHSSDDIPFQLTFLDAKNLYQVLDIDKKVAMFKSGFAVHLNNPEVSPVLQTTRLTTREFFAMFELRFLYGGVWSQSQADNAAPVVVIDETIAEKLFGRVDVVGESIYLAQRRYQVVGVTKEWQPNVKMYDLNNGAFSDAERVFIPFSHAAAYEIDTWGNTNGWKREEINNYTDRMNSELLWTQFWVELESEKEKQALATQLDNYIQTQQALGRFNRDTRELKLRNVTEWIEYNNVVSEDNKVMIGLSFMFLAVCLANILGLLLAKFLKRAPDVGVRRALGASKIQVFYQHLVEVALLGFIGGVIGIAFAQLGLWGIRTTSHVYQTLATMDVTMLLAAPTIAIVTCILAGLYPAWVVCKTSPATYLKVQ</sequence>
<dbReference type="Pfam" id="PF02687">
    <property type="entry name" value="FtsX"/>
    <property type="match status" value="1"/>
</dbReference>
<evidence type="ECO:0000259" key="8">
    <source>
        <dbReference type="Pfam" id="PF12704"/>
    </source>
</evidence>
<dbReference type="GO" id="GO:0022857">
    <property type="term" value="F:transmembrane transporter activity"/>
    <property type="evidence" value="ECO:0007669"/>
    <property type="project" value="TreeGrafter"/>
</dbReference>
<comment type="caution">
    <text evidence="9">The sequence shown here is derived from an EMBL/GenBank/DDBJ whole genome shotgun (WGS) entry which is preliminary data.</text>
</comment>
<proteinExistence type="predicted"/>
<keyword evidence="3 6" id="KW-0812">Transmembrane</keyword>
<evidence type="ECO:0000256" key="5">
    <source>
        <dbReference type="ARBA" id="ARBA00023136"/>
    </source>
</evidence>
<dbReference type="InterPro" id="IPR050250">
    <property type="entry name" value="Macrolide_Exporter_MacB"/>
</dbReference>
<evidence type="ECO:0000259" key="7">
    <source>
        <dbReference type="Pfam" id="PF02687"/>
    </source>
</evidence>
<dbReference type="PANTHER" id="PTHR30572">
    <property type="entry name" value="MEMBRANE COMPONENT OF TRANSPORTER-RELATED"/>
    <property type="match status" value="1"/>
</dbReference>
<keyword evidence="9" id="KW-0547">Nucleotide-binding</keyword>
<gene>
    <name evidence="9" type="ORF">CEX98_12770</name>
</gene>
<organism evidence="9 10">
    <name type="scientific">Pseudoalteromonas piscicida</name>
    <dbReference type="NCBI Taxonomy" id="43662"/>
    <lineage>
        <taxon>Bacteria</taxon>
        <taxon>Pseudomonadati</taxon>
        <taxon>Pseudomonadota</taxon>
        <taxon>Gammaproteobacteria</taxon>
        <taxon>Alteromonadales</taxon>
        <taxon>Pseudoalteromonadaceae</taxon>
        <taxon>Pseudoalteromonas</taxon>
    </lineage>
</organism>
<feature type="transmembrane region" description="Helical" evidence="6">
    <location>
        <begin position="21"/>
        <end position="44"/>
    </location>
</feature>
<protein>
    <submittedName>
        <fullName evidence="9">ABC transporter ATP-binding protein</fullName>
    </submittedName>
</protein>
<feature type="transmembrane region" description="Helical" evidence="6">
    <location>
        <begin position="311"/>
        <end position="336"/>
    </location>
</feature>
<keyword evidence="9" id="KW-0067">ATP-binding</keyword>
<dbReference type="OrthoDB" id="8735006at2"/>
<feature type="domain" description="ABC3 transporter permease C-terminal" evidence="7">
    <location>
        <begin position="315"/>
        <end position="430"/>
    </location>
</feature>
<keyword evidence="10" id="KW-1185">Reference proteome</keyword>